<protein>
    <submittedName>
        <fullName evidence="2">HET-domain-containing protein</fullName>
    </submittedName>
</protein>
<dbReference type="EMBL" id="ML977054">
    <property type="protein sequence ID" value="KAF1948552.1"/>
    <property type="molecule type" value="Genomic_DNA"/>
</dbReference>
<evidence type="ECO:0000313" key="3">
    <source>
        <dbReference type="Proteomes" id="UP000800035"/>
    </source>
</evidence>
<dbReference type="AlphaFoldDB" id="A0A6A5TA07"/>
<name>A0A6A5TA07_9PLEO</name>
<keyword evidence="3" id="KW-1185">Reference proteome</keyword>
<dbReference type="OrthoDB" id="20872at2759"/>
<dbReference type="Pfam" id="PF06985">
    <property type="entry name" value="HET"/>
    <property type="match status" value="1"/>
</dbReference>
<dbReference type="InterPro" id="IPR010730">
    <property type="entry name" value="HET"/>
</dbReference>
<evidence type="ECO:0000259" key="1">
    <source>
        <dbReference type="Pfam" id="PF06985"/>
    </source>
</evidence>
<proteinExistence type="predicted"/>
<reference evidence="2" key="1">
    <citation type="journal article" date="2020" name="Stud. Mycol.">
        <title>101 Dothideomycetes genomes: a test case for predicting lifestyles and emergence of pathogens.</title>
        <authorList>
            <person name="Haridas S."/>
            <person name="Albert R."/>
            <person name="Binder M."/>
            <person name="Bloem J."/>
            <person name="Labutti K."/>
            <person name="Salamov A."/>
            <person name="Andreopoulos B."/>
            <person name="Baker S."/>
            <person name="Barry K."/>
            <person name="Bills G."/>
            <person name="Bluhm B."/>
            <person name="Cannon C."/>
            <person name="Castanera R."/>
            <person name="Culley D."/>
            <person name="Daum C."/>
            <person name="Ezra D."/>
            <person name="Gonzalez J."/>
            <person name="Henrissat B."/>
            <person name="Kuo A."/>
            <person name="Liang C."/>
            <person name="Lipzen A."/>
            <person name="Lutzoni F."/>
            <person name="Magnuson J."/>
            <person name="Mondo S."/>
            <person name="Nolan M."/>
            <person name="Ohm R."/>
            <person name="Pangilinan J."/>
            <person name="Park H.-J."/>
            <person name="Ramirez L."/>
            <person name="Alfaro M."/>
            <person name="Sun H."/>
            <person name="Tritt A."/>
            <person name="Yoshinaga Y."/>
            <person name="Zwiers L.-H."/>
            <person name="Turgeon B."/>
            <person name="Goodwin S."/>
            <person name="Spatafora J."/>
            <person name="Crous P."/>
            <person name="Grigoriev I."/>
        </authorList>
    </citation>
    <scope>NUCLEOTIDE SEQUENCE</scope>
    <source>
        <strain evidence="2">CBS 675.92</strain>
    </source>
</reference>
<dbReference type="Proteomes" id="UP000800035">
    <property type="component" value="Unassembled WGS sequence"/>
</dbReference>
<feature type="domain" description="Heterokaryon incompatibility" evidence="1">
    <location>
        <begin position="31"/>
        <end position="119"/>
    </location>
</feature>
<organism evidence="2 3">
    <name type="scientific">Byssothecium circinans</name>
    <dbReference type="NCBI Taxonomy" id="147558"/>
    <lineage>
        <taxon>Eukaryota</taxon>
        <taxon>Fungi</taxon>
        <taxon>Dikarya</taxon>
        <taxon>Ascomycota</taxon>
        <taxon>Pezizomycotina</taxon>
        <taxon>Dothideomycetes</taxon>
        <taxon>Pleosporomycetidae</taxon>
        <taxon>Pleosporales</taxon>
        <taxon>Massarineae</taxon>
        <taxon>Massarinaceae</taxon>
        <taxon>Byssothecium</taxon>
    </lineage>
</organism>
<dbReference type="PANTHER" id="PTHR10622:SF10">
    <property type="entry name" value="HET DOMAIN-CONTAINING PROTEIN"/>
    <property type="match status" value="1"/>
</dbReference>
<evidence type="ECO:0000313" key="2">
    <source>
        <dbReference type="EMBL" id="KAF1948552.1"/>
    </source>
</evidence>
<accession>A0A6A5TA07</accession>
<gene>
    <name evidence="2" type="ORF">CC80DRAFT_599567</name>
</gene>
<sequence length="573" mass="64899">MRLIHIQGDAWSDEPLSIGLISIMGANIPPYMILSYSWRDDEVLYADIVHPNASVPRSRAGYDKLEASCRLALQMGYQYAWIDTCCIDKSSSAELSEAINSMYRYYAESHTCFAYLDDVNVSPKEGELEASCWFTRGWTLQELIAPKEIYFYSKNWKPLGTKMSLRTQLSAASGIHEDALNNPTTLEGISISDKMSWAALRETTREEDESYSLLGLFGVNLPPLYGEGRERAFRRLQIEIMSSSSDHTIFAWDRRTNSGDMLAASVRDFMTRRAFIPLHYEDYLDRFPPAPSIDGPKLDYAMTNAGLHIQLPLTLIPHSNDLFLSFLSCRDEGSDSFVAICLQKQNYRGILTRYRRVCLDGSALFRISEAVLSKDCAWPVRKTIWIARGPDHSDVSLTKMGLAISMPRGIQLDIELCFYPSLAVQRVRGDDTGFHWFDERGDDQILVRAYARVIRGGGFSPLILKTRAQPLSPTEWPSITVAVGEVNDMLWVFVQKEFGHVKHNLGPDSFKFPGGYAWRNCRGLFHWCMADLEMKSLRMEKSSNLSVVVRDDSGQYVCAFVVSDLGRTLIVTF</sequence>
<dbReference type="PANTHER" id="PTHR10622">
    <property type="entry name" value="HET DOMAIN-CONTAINING PROTEIN"/>
    <property type="match status" value="1"/>
</dbReference>